<evidence type="ECO:0000256" key="7">
    <source>
        <dbReference type="ARBA" id="ARBA00022915"/>
    </source>
</evidence>
<evidence type="ECO:0000256" key="3">
    <source>
        <dbReference type="ARBA" id="ARBA00007592"/>
    </source>
</evidence>
<dbReference type="InterPro" id="IPR002220">
    <property type="entry name" value="DapA-like"/>
</dbReference>
<evidence type="ECO:0000256" key="12">
    <source>
        <dbReference type="HAMAP-Rule" id="MF_00418"/>
    </source>
</evidence>
<dbReference type="PRINTS" id="PR00146">
    <property type="entry name" value="DHPICSNTHASE"/>
</dbReference>
<dbReference type="PANTHER" id="PTHR12128:SF66">
    <property type="entry name" value="4-HYDROXY-2-OXOGLUTARATE ALDOLASE, MITOCHONDRIAL"/>
    <property type="match status" value="1"/>
</dbReference>
<comment type="catalytic activity">
    <reaction evidence="11 12">
        <text>L-aspartate 4-semialdehyde + pyruvate = (2S,4S)-4-hydroxy-2,3,4,5-tetrahydrodipicolinate + H2O + H(+)</text>
        <dbReference type="Rhea" id="RHEA:34171"/>
        <dbReference type="ChEBI" id="CHEBI:15361"/>
        <dbReference type="ChEBI" id="CHEBI:15377"/>
        <dbReference type="ChEBI" id="CHEBI:15378"/>
        <dbReference type="ChEBI" id="CHEBI:67139"/>
        <dbReference type="ChEBI" id="CHEBI:537519"/>
        <dbReference type="EC" id="4.3.3.7"/>
    </reaction>
</comment>
<keyword evidence="5 12" id="KW-0963">Cytoplasm</keyword>
<accession>A0A832I1C4</accession>
<evidence type="ECO:0000256" key="14">
    <source>
        <dbReference type="PIRSR" id="PIRSR001365-1"/>
    </source>
</evidence>
<keyword evidence="10 12" id="KW-0704">Schiff base</keyword>
<dbReference type="GO" id="GO:0005829">
    <property type="term" value="C:cytosol"/>
    <property type="evidence" value="ECO:0007669"/>
    <property type="project" value="TreeGrafter"/>
</dbReference>
<keyword evidence="9 12" id="KW-0456">Lyase</keyword>
<dbReference type="NCBIfam" id="TIGR00674">
    <property type="entry name" value="dapA"/>
    <property type="match status" value="1"/>
</dbReference>
<evidence type="ECO:0000256" key="15">
    <source>
        <dbReference type="PIRSR" id="PIRSR001365-2"/>
    </source>
</evidence>
<dbReference type="GO" id="GO:0009089">
    <property type="term" value="P:lysine biosynthetic process via diaminopimelate"/>
    <property type="evidence" value="ECO:0007669"/>
    <property type="project" value="UniProtKB-UniRule"/>
</dbReference>
<dbReference type="InterPro" id="IPR020624">
    <property type="entry name" value="Schiff_base-form_aldolases_CS"/>
</dbReference>
<dbReference type="InterPro" id="IPR020625">
    <property type="entry name" value="Schiff_base-form_aldolases_AS"/>
</dbReference>
<feature type="active site" description="Proton donor/acceptor" evidence="12 14">
    <location>
        <position position="132"/>
    </location>
</feature>
<keyword evidence="8 12" id="KW-0457">Lysine biosynthesis</keyword>
<comment type="subcellular location">
    <subcellularLocation>
        <location evidence="12">Cytoplasm</location>
    </subcellularLocation>
</comment>
<dbReference type="UniPathway" id="UPA00034">
    <property type="reaction ID" value="UER00017"/>
</dbReference>
<dbReference type="PANTHER" id="PTHR12128">
    <property type="entry name" value="DIHYDRODIPICOLINATE SYNTHASE"/>
    <property type="match status" value="1"/>
</dbReference>
<dbReference type="GO" id="GO:0019877">
    <property type="term" value="P:diaminopimelate biosynthetic process"/>
    <property type="evidence" value="ECO:0007669"/>
    <property type="project" value="UniProtKB-UniRule"/>
</dbReference>
<feature type="binding site" evidence="12 15">
    <location>
        <position position="44"/>
    </location>
    <ligand>
        <name>pyruvate</name>
        <dbReference type="ChEBI" id="CHEBI:15361"/>
    </ligand>
</feature>
<evidence type="ECO:0000256" key="11">
    <source>
        <dbReference type="ARBA" id="ARBA00047836"/>
    </source>
</evidence>
<feature type="site" description="Part of a proton relay during catalysis" evidence="12">
    <location>
        <position position="43"/>
    </location>
</feature>
<dbReference type="InterPro" id="IPR005263">
    <property type="entry name" value="DapA"/>
</dbReference>
<dbReference type="SMART" id="SM01130">
    <property type="entry name" value="DHDPS"/>
    <property type="match status" value="1"/>
</dbReference>
<dbReference type="CDD" id="cd00950">
    <property type="entry name" value="DHDPS"/>
    <property type="match status" value="1"/>
</dbReference>
<dbReference type="Gene3D" id="3.20.20.70">
    <property type="entry name" value="Aldolase class I"/>
    <property type="match status" value="1"/>
</dbReference>
<dbReference type="SUPFAM" id="SSF51569">
    <property type="entry name" value="Aldolase"/>
    <property type="match status" value="1"/>
</dbReference>
<dbReference type="HAMAP" id="MF_00418">
    <property type="entry name" value="DapA"/>
    <property type="match status" value="1"/>
</dbReference>
<sequence>MFQGMIVAMVTPFRHGEVDFEATARLVDHLIEGGAEGLVISGSTGEAATTSVEERRRLWAFAKERVRGRVPLIAGTGTNATTDSVALTRMAEELGLDGAMVVTPYYNKPTPRGQVAHFTAVARATRLPLILYNVPGRTGTNTTADVLAQCQHLPNVVAVKEASGSLDQASAVRARTTLTLLSGDDSLTLPMIAVGAVGVISVAGNVAPAAMRALCDHARAGRMADAEAVHRRLGPLFRALFVESNPGPVKALLARMGLIENELRLPLVPVEPPTLAALEAAAAAAGIALPAAAGGAARA</sequence>
<dbReference type="EMBL" id="DSQF01000002">
    <property type="protein sequence ID" value="HGZ41921.1"/>
    <property type="molecule type" value="Genomic_DNA"/>
</dbReference>
<dbReference type="PROSITE" id="PS00665">
    <property type="entry name" value="DHDPS_1"/>
    <property type="match status" value="1"/>
</dbReference>
<proteinExistence type="inferred from homology"/>
<evidence type="ECO:0000256" key="10">
    <source>
        <dbReference type="ARBA" id="ARBA00023270"/>
    </source>
</evidence>
<evidence type="ECO:0000256" key="1">
    <source>
        <dbReference type="ARBA" id="ARBA00003294"/>
    </source>
</evidence>
<protein>
    <recommendedName>
        <fullName evidence="4 12">4-hydroxy-tetrahydrodipicolinate synthase</fullName>
        <shortName evidence="12">HTPA synthase</shortName>
        <ecNumber evidence="4 12">4.3.3.7</ecNumber>
    </recommendedName>
</protein>
<keyword evidence="6 12" id="KW-0028">Amino-acid biosynthesis</keyword>
<comment type="caution">
    <text evidence="16">The sequence shown here is derived from an EMBL/GenBank/DDBJ whole genome shotgun (WGS) entry which is preliminary data.</text>
</comment>
<dbReference type="EC" id="4.3.3.7" evidence="4 12"/>
<comment type="subunit">
    <text evidence="12">Homotetramer; dimer of dimers.</text>
</comment>
<dbReference type="PIRSF" id="PIRSF001365">
    <property type="entry name" value="DHDPS"/>
    <property type="match status" value="1"/>
</dbReference>
<evidence type="ECO:0000313" key="16">
    <source>
        <dbReference type="EMBL" id="HGZ41921.1"/>
    </source>
</evidence>
<keyword evidence="7 12" id="KW-0220">Diaminopimelate biosynthesis</keyword>
<evidence type="ECO:0000256" key="2">
    <source>
        <dbReference type="ARBA" id="ARBA00005120"/>
    </source>
</evidence>
<evidence type="ECO:0000256" key="9">
    <source>
        <dbReference type="ARBA" id="ARBA00023239"/>
    </source>
</evidence>
<evidence type="ECO:0000256" key="6">
    <source>
        <dbReference type="ARBA" id="ARBA00022605"/>
    </source>
</evidence>
<comment type="function">
    <text evidence="1 12">Catalyzes the condensation of (S)-aspartate-beta-semialdehyde [(S)-ASA] and pyruvate to 4-hydroxy-tetrahydrodipicolinate (HTPA).</text>
</comment>
<dbReference type="InterPro" id="IPR013785">
    <property type="entry name" value="Aldolase_TIM"/>
</dbReference>
<feature type="binding site" evidence="12 15">
    <location>
        <position position="200"/>
    </location>
    <ligand>
        <name>pyruvate</name>
        <dbReference type="ChEBI" id="CHEBI:15361"/>
    </ligand>
</feature>
<comment type="pathway">
    <text evidence="2 12">Amino-acid biosynthesis; L-lysine biosynthesis via DAP pathway; (S)-tetrahydrodipicolinate from L-aspartate: step 3/4.</text>
</comment>
<dbReference type="GO" id="GO:0008840">
    <property type="term" value="F:4-hydroxy-tetrahydrodipicolinate synthase activity"/>
    <property type="evidence" value="ECO:0007669"/>
    <property type="project" value="UniProtKB-UniRule"/>
</dbReference>
<feature type="site" description="Part of a proton relay during catalysis" evidence="12">
    <location>
        <position position="106"/>
    </location>
</feature>
<dbReference type="PROSITE" id="PS00666">
    <property type="entry name" value="DHDPS_2"/>
    <property type="match status" value="1"/>
</dbReference>
<comment type="similarity">
    <text evidence="3 12 13">Belongs to the DapA family.</text>
</comment>
<dbReference type="Pfam" id="PF00701">
    <property type="entry name" value="DHDPS"/>
    <property type="match status" value="1"/>
</dbReference>
<dbReference type="AlphaFoldDB" id="A0A832I1C4"/>
<comment type="caution">
    <text evidence="12">Was originally thought to be a dihydrodipicolinate synthase (DHDPS), catalyzing the condensation of (S)-aspartate-beta-semialdehyde [(S)-ASA] and pyruvate to dihydrodipicolinate (DHDP). However, it was shown in E.coli that the product of the enzymatic reaction is not dihydrodipicolinate but in fact (4S)-4-hydroxy-2,3,4,5-tetrahydro-(2S)-dipicolinic acid (HTPA), and that the consecutive dehydration reaction leading to DHDP is not spontaneous but catalyzed by DapB.</text>
</comment>
<reference evidence="16" key="1">
    <citation type="journal article" date="2020" name="mSystems">
        <title>Genome- and Community-Level Interaction Insights into Carbon Utilization and Element Cycling Functions of Hydrothermarchaeota in Hydrothermal Sediment.</title>
        <authorList>
            <person name="Zhou Z."/>
            <person name="Liu Y."/>
            <person name="Xu W."/>
            <person name="Pan J."/>
            <person name="Luo Z.H."/>
            <person name="Li M."/>
        </authorList>
    </citation>
    <scope>NUCLEOTIDE SEQUENCE [LARGE SCALE GENOMIC DNA]</scope>
    <source>
        <strain evidence="16">SpSt-381</strain>
    </source>
</reference>
<evidence type="ECO:0000256" key="4">
    <source>
        <dbReference type="ARBA" id="ARBA00012086"/>
    </source>
</evidence>
<evidence type="ECO:0000256" key="5">
    <source>
        <dbReference type="ARBA" id="ARBA00022490"/>
    </source>
</evidence>
<name>A0A832I1C4_UNCEI</name>
<organism evidence="16">
    <name type="scientific">Eiseniibacteriota bacterium</name>
    <dbReference type="NCBI Taxonomy" id="2212470"/>
    <lineage>
        <taxon>Bacteria</taxon>
        <taxon>Candidatus Eiseniibacteriota</taxon>
    </lineage>
</organism>
<evidence type="ECO:0000256" key="13">
    <source>
        <dbReference type="PIRNR" id="PIRNR001365"/>
    </source>
</evidence>
<gene>
    <name evidence="12" type="primary">dapA</name>
    <name evidence="16" type="ORF">ENR23_00585</name>
</gene>
<evidence type="ECO:0000256" key="8">
    <source>
        <dbReference type="ARBA" id="ARBA00023154"/>
    </source>
</evidence>
<feature type="active site" description="Schiff-base intermediate with substrate" evidence="12 14">
    <location>
        <position position="160"/>
    </location>
</feature>